<dbReference type="Pfam" id="PF01979">
    <property type="entry name" value="Amidohydro_1"/>
    <property type="match status" value="1"/>
</dbReference>
<dbReference type="SUPFAM" id="SSF51556">
    <property type="entry name" value="Metallo-dependent hydrolases"/>
    <property type="match status" value="1"/>
</dbReference>
<dbReference type="InterPro" id="IPR050138">
    <property type="entry name" value="DHOase/Allantoinase_Hydrolase"/>
</dbReference>
<dbReference type="Gene3D" id="3.20.20.140">
    <property type="entry name" value="Metal-dependent hydrolases"/>
    <property type="match status" value="1"/>
</dbReference>
<comment type="pathway">
    <text evidence="3">Nitrogen metabolism; (S)-allantoin degradation; allantoate from (S)-allantoin: step 1/1.</text>
</comment>
<dbReference type="InterPro" id="IPR032466">
    <property type="entry name" value="Metal_Hydrolase"/>
</dbReference>
<dbReference type="InterPro" id="IPR006680">
    <property type="entry name" value="Amidohydro-rel"/>
</dbReference>
<dbReference type="InterPro" id="IPR011059">
    <property type="entry name" value="Metal-dep_hydrolase_composite"/>
</dbReference>
<dbReference type="EMBL" id="CP002501">
    <property type="protein sequence ID" value="AET40022.1"/>
    <property type="molecule type" value="Genomic_DNA"/>
</dbReference>
<evidence type="ECO:0000256" key="5">
    <source>
        <dbReference type="ARBA" id="ARBA00011881"/>
    </source>
</evidence>
<dbReference type="OrthoDB" id="10258955at2759"/>
<dbReference type="OMA" id="SRLHVCH"/>
<dbReference type="UniPathway" id="UPA00395">
    <property type="reaction ID" value="UER00653"/>
</dbReference>
<comment type="catalytic activity">
    <reaction evidence="1">
        <text>(S)-allantoin + H2O = allantoate + H(+)</text>
        <dbReference type="Rhea" id="RHEA:17029"/>
        <dbReference type="ChEBI" id="CHEBI:15377"/>
        <dbReference type="ChEBI" id="CHEBI:15378"/>
        <dbReference type="ChEBI" id="CHEBI:15678"/>
        <dbReference type="ChEBI" id="CHEBI:17536"/>
        <dbReference type="EC" id="3.5.2.5"/>
    </reaction>
</comment>
<feature type="domain" description="Amidohydrolase-related" evidence="10">
    <location>
        <begin position="61"/>
        <end position="440"/>
    </location>
</feature>
<dbReference type="GO" id="GO:0009442">
    <property type="term" value="P:allantoin assimilation pathway"/>
    <property type="evidence" value="ECO:0007669"/>
    <property type="project" value="EnsemblFungi"/>
</dbReference>
<dbReference type="SUPFAM" id="SSF51338">
    <property type="entry name" value="Composite domain of metallo-dependent hydrolases"/>
    <property type="match status" value="1"/>
</dbReference>
<reference evidence="11 12" key="1">
    <citation type="journal article" date="2011" name="G3 (Bethesda)">
        <title>Genome evolution in the Eremothecium clade of the Saccharomyces complex revealed by comparative genomics.</title>
        <authorList>
            <person name="Wendland J."/>
            <person name="Walther A."/>
        </authorList>
    </citation>
    <scope>NUCLEOTIDE SEQUENCE [LARGE SCALE GENOMIC DNA]</scope>
    <source>
        <strain evidence="12">CBS 270.75 / DBVPG 7215 / KCTC 17166 / NRRL Y-17582</strain>
    </source>
</reference>
<evidence type="ECO:0000313" key="12">
    <source>
        <dbReference type="Proteomes" id="UP000006790"/>
    </source>
</evidence>
<keyword evidence="12" id="KW-1185">Reference proteome</keyword>
<keyword evidence="7" id="KW-0479">Metal-binding</keyword>
<dbReference type="KEGG" id="erc:Ecym_5256"/>
<evidence type="ECO:0000256" key="8">
    <source>
        <dbReference type="ARBA" id="ARBA00022801"/>
    </source>
</evidence>
<evidence type="ECO:0000256" key="9">
    <source>
        <dbReference type="ARBA" id="ARBA00022833"/>
    </source>
</evidence>
<evidence type="ECO:0000256" key="4">
    <source>
        <dbReference type="ARBA" id="ARBA00010368"/>
    </source>
</evidence>
<dbReference type="InParanoid" id="I6ND80"/>
<organism evidence="11 12">
    <name type="scientific">Eremothecium cymbalariae (strain CBS 270.75 / DBVPG 7215 / KCTC 17166 / NRRL Y-17582)</name>
    <name type="common">Yeast</name>
    <dbReference type="NCBI Taxonomy" id="931890"/>
    <lineage>
        <taxon>Eukaryota</taxon>
        <taxon>Fungi</taxon>
        <taxon>Dikarya</taxon>
        <taxon>Ascomycota</taxon>
        <taxon>Saccharomycotina</taxon>
        <taxon>Saccharomycetes</taxon>
        <taxon>Saccharomycetales</taxon>
        <taxon>Saccharomycetaceae</taxon>
        <taxon>Eremothecium</taxon>
    </lineage>
</organism>
<name>I6ND80_ERECY</name>
<dbReference type="FunFam" id="3.20.20.140:FF:000032">
    <property type="entry name" value="Allantoinase Dal1"/>
    <property type="match status" value="1"/>
</dbReference>
<comment type="subunit">
    <text evidence="5">Homotetramer.</text>
</comment>
<dbReference type="NCBIfam" id="TIGR03178">
    <property type="entry name" value="allantoinase"/>
    <property type="match status" value="1"/>
</dbReference>
<dbReference type="FunCoup" id="I6ND80">
    <property type="interactions" value="1203"/>
</dbReference>
<dbReference type="GO" id="GO:0005737">
    <property type="term" value="C:cytoplasm"/>
    <property type="evidence" value="ECO:0007669"/>
    <property type="project" value="TreeGrafter"/>
</dbReference>
<comment type="cofactor">
    <cofactor evidence="2">
        <name>Zn(2+)</name>
        <dbReference type="ChEBI" id="CHEBI:29105"/>
    </cofactor>
</comment>
<dbReference type="GO" id="GO:0004038">
    <property type="term" value="F:allantoinase activity"/>
    <property type="evidence" value="ECO:0007669"/>
    <property type="project" value="UniProtKB-EC"/>
</dbReference>
<accession>I6ND80</accession>
<dbReference type="RefSeq" id="XP_003646839.1">
    <property type="nucleotide sequence ID" value="XM_003646791.1"/>
</dbReference>
<dbReference type="Proteomes" id="UP000006790">
    <property type="component" value="Chromosome 5"/>
</dbReference>
<dbReference type="EC" id="3.5.2.5" evidence="6"/>
<evidence type="ECO:0000313" key="11">
    <source>
        <dbReference type="EMBL" id="AET40022.1"/>
    </source>
</evidence>
<dbReference type="PANTHER" id="PTHR43668:SF2">
    <property type="entry name" value="ALLANTOINASE"/>
    <property type="match status" value="1"/>
</dbReference>
<dbReference type="eggNOG" id="KOG2584">
    <property type="taxonomic scope" value="Eukaryota"/>
</dbReference>
<dbReference type="InterPro" id="IPR002195">
    <property type="entry name" value="Dihydroorotase_CS"/>
</dbReference>
<evidence type="ECO:0000256" key="6">
    <source>
        <dbReference type="ARBA" id="ARBA00012863"/>
    </source>
</evidence>
<dbReference type="PROSITE" id="PS01137">
    <property type="entry name" value="TATD_1"/>
    <property type="match status" value="1"/>
</dbReference>
<sequence length="462" mass="50698">MISMIGSSRVVLDGQVKPATIVYSNKSGKILQVIHELVDDISDVRVKDYGVEVYHDVTPNIIMPGLVDSHVHLNEPGRTEWEGFTTGTKAAASGGVTTVVDMPLNSIPPTTTVKNFEAKLEAANGQCWCDVAFWGGLVPSNLSDLVPLTKFGVRGFKGFLMDSGVKEFPAIDATYINAAIEALKGKNSLLLFHAETDLCSSKQAEDLPTDYSTYLKTRPDRFETDAISVIISCLDETSKKFGDAVPKVHIVHLSSEKALSLISQAKDRGLPITAETCFHYLTIAAEDIPSKATTYKCAPPIRDEDNRKALWDGLRKNILTTVVSDHSPCTPQLKDLSKGNFLTAWGGISSVGFGLPLLFTYGAKLEEIVRWCAENTAKQVALDHQKGFIRMGYDADFLVFDDTATQKISNANVFFKNKLTAYDGLELTGRVVKTFLRGNLIYHYRDGHSKDALGQLILEPRT</sequence>
<dbReference type="AlphaFoldDB" id="I6ND80"/>
<dbReference type="GeneID" id="11470720"/>
<dbReference type="PANTHER" id="PTHR43668">
    <property type="entry name" value="ALLANTOINASE"/>
    <property type="match status" value="1"/>
</dbReference>
<proteinExistence type="inferred from homology"/>
<dbReference type="PROSITE" id="PS00482">
    <property type="entry name" value="DIHYDROOROTASE_1"/>
    <property type="match status" value="1"/>
</dbReference>
<dbReference type="STRING" id="931890.I6ND80"/>
<evidence type="ECO:0000256" key="3">
    <source>
        <dbReference type="ARBA" id="ARBA00004968"/>
    </source>
</evidence>
<evidence type="ECO:0000256" key="7">
    <source>
        <dbReference type="ARBA" id="ARBA00022723"/>
    </source>
</evidence>
<dbReference type="HOGENOM" id="CLU_015572_4_0_1"/>
<comment type="similarity">
    <text evidence="4">Belongs to the metallo-dependent hydrolases superfamily. Allantoinase family.</text>
</comment>
<evidence type="ECO:0000256" key="2">
    <source>
        <dbReference type="ARBA" id="ARBA00001947"/>
    </source>
</evidence>
<dbReference type="InterPro" id="IPR018228">
    <property type="entry name" value="DNase_TatD-rel_CS"/>
</dbReference>
<dbReference type="GO" id="GO:0006145">
    <property type="term" value="P:purine nucleobase catabolic process"/>
    <property type="evidence" value="ECO:0007669"/>
    <property type="project" value="TreeGrafter"/>
</dbReference>
<dbReference type="InterPro" id="IPR017593">
    <property type="entry name" value="Allantoinase"/>
</dbReference>
<evidence type="ECO:0000256" key="1">
    <source>
        <dbReference type="ARBA" id="ARBA00001756"/>
    </source>
</evidence>
<keyword evidence="9" id="KW-0862">Zinc</keyword>
<evidence type="ECO:0000259" key="10">
    <source>
        <dbReference type="Pfam" id="PF01979"/>
    </source>
</evidence>
<dbReference type="GO" id="GO:0008270">
    <property type="term" value="F:zinc ion binding"/>
    <property type="evidence" value="ECO:0007669"/>
    <property type="project" value="InterPro"/>
</dbReference>
<keyword evidence="8" id="KW-0378">Hydrolase</keyword>
<protein>
    <recommendedName>
        <fullName evidence="6">allantoinase</fullName>
        <ecNumber evidence="6">3.5.2.5</ecNumber>
    </recommendedName>
</protein>
<dbReference type="GO" id="GO:0050897">
    <property type="term" value="F:cobalt ion binding"/>
    <property type="evidence" value="ECO:0007669"/>
    <property type="project" value="InterPro"/>
</dbReference>
<gene>
    <name evidence="11" type="ordered locus">Ecym_5256</name>
</gene>